<evidence type="ECO:0000313" key="4">
    <source>
        <dbReference type="EMBL" id="HGW91431.1"/>
    </source>
</evidence>
<dbReference type="InterPro" id="IPR011990">
    <property type="entry name" value="TPR-like_helical_dom_sf"/>
</dbReference>
<evidence type="ECO:0000256" key="1">
    <source>
        <dbReference type="PROSITE-ProRule" id="PRU00339"/>
    </source>
</evidence>
<dbReference type="SMART" id="SM00028">
    <property type="entry name" value="TPR"/>
    <property type="match status" value="3"/>
</dbReference>
<dbReference type="InterPro" id="IPR019734">
    <property type="entry name" value="TPR_rpt"/>
</dbReference>
<dbReference type="SUPFAM" id="SSF48452">
    <property type="entry name" value="TPR-like"/>
    <property type="match status" value="1"/>
</dbReference>
<feature type="transmembrane region" description="Helical" evidence="2">
    <location>
        <begin position="39"/>
        <end position="58"/>
    </location>
</feature>
<feature type="domain" description="Ancillary SecYEG translocon subunit/Cell division coordinator CpoB TPR" evidence="3">
    <location>
        <begin position="45"/>
        <end position="224"/>
    </location>
</feature>
<dbReference type="Gene3D" id="1.25.40.10">
    <property type="entry name" value="Tetratricopeptide repeat domain"/>
    <property type="match status" value="2"/>
</dbReference>
<dbReference type="PROSITE" id="PS50005">
    <property type="entry name" value="TPR"/>
    <property type="match status" value="2"/>
</dbReference>
<feature type="repeat" description="TPR" evidence="1">
    <location>
        <begin position="179"/>
        <end position="212"/>
    </location>
</feature>
<keyword evidence="2" id="KW-1133">Transmembrane helix</keyword>
<comment type="caution">
    <text evidence="4">The sequence shown here is derived from an EMBL/GenBank/DDBJ whole genome shotgun (WGS) entry which is preliminary data.</text>
</comment>
<dbReference type="Pfam" id="PF09976">
    <property type="entry name" value="TPR_21"/>
    <property type="match status" value="1"/>
</dbReference>
<gene>
    <name evidence="4" type="ORF">ENV67_02685</name>
</gene>
<keyword evidence="2" id="KW-0472">Membrane</keyword>
<dbReference type="EMBL" id="DTHG01000031">
    <property type="protein sequence ID" value="HGW91431.1"/>
    <property type="molecule type" value="Genomic_DNA"/>
</dbReference>
<keyword evidence="2" id="KW-0812">Transmembrane</keyword>
<evidence type="ECO:0000259" key="3">
    <source>
        <dbReference type="Pfam" id="PF09976"/>
    </source>
</evidence>
<reference evidence="4" key="1">
    <citation type="journal article" date="2020" name="mSystems">
        <title>Genome- and Community-Level Interaction Insights into Carbon Utilization and Element Cycling Functions of Hydrothermarchaeota in Hydrothermal Sediment.</title>
        <authorList>
            <person name="Zhou Z."/>
            <person name="Liu Y."/>
            <person name="Xu W."/>
            <person name="Pan J."/>
            <person name="Luo Z.H."/>
            <person name="Li M."/>
        </authorList>
    </citation>
    <scope>NUCLEOTIDE SEQUENCE [LARGE SCALE GENOMIC DNA]</scope>
    <source>
        <strain evidence="4">SpSt-780</strain>
    </source>
</reference>
<accession>A0A7C4U9Q2</accession>
<organism evidence="4">
    <name type="scientific">candidate division WOR-3 bacterium</name>
    <dbReference type="NCBI Taxonomy" id="2052148"/>
    <lineage>
        <taxon>Bacteria</taxon>
        <taxon>Bacteria division WOR-3</taxon>
    </lineage>
</organism>
<sequence length="234" mass="27399">MEDVMKIKKKKIRKKELKEDAFSKFIKRVLYVWGEKKKVFLYIFSAVILIAIILIFYLNFRVSTNRNADEKFIISITLYMQNRIKDAYQNFELIQSEYYGTEAARKALFFMANIDYRIGEIDKAMEEFRKVSRISKDEYILASSIEGIAQCFEQKGEVDSAIFYYELASKKYKSTGFKSECLLNLGRVYEGSGRFGEAEEVYRKILSMVETPNIKEEAQNRLNMLSGLRQVIGK</sequence>
<evidence type="ECO:0000256" key="2">
    <source>
        <dbReference type="SAM" id="Phobius"/>
    </source>
</evidence>
<proteinExistence type="predicted"/>
<dbReference type="InterPro" id="IPR018704">
    <property type="entry name" value="SecYEG/CpoB_TPR"/>
</dbReference>
<protein>
    <submittedName>
        <fullName evidence="4">Tetratricopeptide repeat protein</fullName>
    </submittedName>
</protein>
<feature type="repeat" description="TPR" evidence="1">
    <location>
        <begin position="105"/>
        <end position="138"/>
    </location>
</feature>
<dbReference type="AlphaFoldDB" id="A0A7C4U9Q2"/>
<name>A0A7C4U9Q2_UNCW3</name>
<keyword evidence="1" id="KW-0802">TPR repeat</keyword>